<organism evidence="2 3">
    <name type="scientific">Coniosporium apollinis (strain CBS 100218)</name>
    <name type="common">Rock-inhabiting black yeast</name>
    <dbReference type="NCBI Taxonomy" id="1168221"/>
    <lineage>
        <taxon>Eukaryota</taxon>
        <taxon>Fungi</taxon>
        <taxon>Dikarya</taxon>
        <taxon>Ascomycota</taxon>
        <taxon>Pezizomycotina</taxon>
        <taxon>Dothideomycetes</taxon>
        <taxon>Dothideomycetes incertae sedis</taxon>
        <taxon>Coniosporium</taxon>
    </lineage>
</organism>
<proteinExistence type="predicted"/>
<sequence length="555" mass="63464">MDERTQQVSLMGDIYKQAMQTAVWLGEADEASNMAMDFALLIHRVRVKDDRVDLTHTAAGIPCRRLEGLLRRQIAYQDDEIAHPDLQAMRRAVQNFFSRQWFRRVWVLQEVINAPVVVLMAGEKVNHWSDVLTLASWENSVALHLGEIRYGDIQESVPGIPFIPDTERSKELPELWAFLSRECRDGKYPSILELIFRRDQLEASDRRDHVFTLFNLSREWNRLDQSELPSGFRPDYSKEDPIRVYADFTRAVVSQTNNLVVLSAVDTFKSPGPGQGGDAAPSWVPLFDQHFNFRRSLGFMGYPELKASGRSTLSVSDVVDVGLLSLRGIAVDVVGCEKSAVSDLLTVRRCRDSQVRELLLDSFEDGIQRLWQSINWRINQYPTSEPLLEAFVLTIICSCKEERTRSIVRNMAQIPGLLNDFLAYWRRREPDFASLLGREDLPLRRQDLVSLGKQGSPSSFGKRLMWTCDSRRFFMTERSYIGLCPRATRPGDKIVIFNGAKVPYVVRPTTPTEATNNTRHQLIGECYVQGLMDGALIQKQRQPHGALHEETFDLR</sequence>
<feature type="domain" description="Heterokaryon incompatibility" evidence="1">
    <location>
        <begin position="3"/>
        <end position="110"/>
    </location>
</feature>
<accession>R7YX30</accession>
<protein>
    <recommendedName>
        <fullName evidence="1">Heterokaryon incompatibility domain-containing protein</fullName>
    </recommendedName>
</protein>
<dbReference type="Pfam" id="PF06985">
    <property type="entry name" value="HET"/>
    <property type="match status" value="1"/>
</dbReference>
<dbReference type="PANTHER" id="PTHR24148">
    <property type="entry name" value="ANKYRIN REPEAT DOMAIN-CONTAINING PROTEIN 39 HOMOLOG-RELATED"/>
    <property type="match status" value="1"/>
</dbReference>
<dbReference type="Proteomes" id="UP000016924">
    <property type="component" value="Unassembled WGS sequence"/>
</dbReference>
<dbReference type="RefSeq" id="XP_007781802.1">
    <property type="nucleotide sequence ID" value="XM_007783612.1"/>
</dbReference>
<keyword evidence="3" id="KW-1185">Reference proteome</keyword>
<evidence type="ECO:0000313" key="2">
    <source>
        <dbReference type="EMBL" id="EON66485.1"/>
    </source>
</evidence>
<dbReference type="OrthoDB" id="5386682at2759"/>
<name>R7YX30_CONA1</name>
<gene>
    <name evidence="2" type="ORF">W97_05583</name>
</gene>
<dbReference type="PANTHER" id="PTHR24148:SF64">
    <property type="entry name" value="HETEROKARYON INCOMPATIBILITY DOMAIN-CONTAINING PROTEIN"/>
    <property type="match status" value="1"/>
</dbReference>
<dbReference type="InterPro" id="IPR010730">
    <property type="entry name" value="HET"/>
</dbReference>
<evidence type="ECO:0000313" key="3">
    <source>
        <dbReference type="Proteomes" id="UP000016924"/>
    </source>
</evidence>
<dbReference type="STRING" id="1168221.R7YX30"/>
<evidence type="ECO:0000259" key="1">
    <source>
        <dbReference type="Pfam" id="PF06985"/>
    </source>
</evidence>
<dbReference type="InterPro" id="IPR052895">
    <property type="entry name" value="HetReg/Transcr_Mod"/>
</dbReference>
<dbReference type="HOGENOM" id="CLU_004184_7_3_1"/>
<reference evidence="3" key="1">
    <citation type="submission" date="2012-06" db="EMBL/GenBank/DDBJ databases">
        <title>The genome sequence of Coniosporium apollinis CBS 100218.</title>
        <authorList>
            <consortium name="The Broad Institute Genome Sequencing Platform"/>
            <person name="Cuomo C."/>
            <person name="Gorbushina A."/>
            <person name="Noack S."/>
            <person name="Walker B."/>
            <person name="Young S.K."/>
            <person name="Zeng Q."/>
            <person name="Gargeya S."/>
            <person name="Fitzgerald M."/>
            <person name="Haas B."/>
            <person name="Abouelleil A."/>
            <person name="Alvarado L."/>
            <person name="Arachchi H.M."/>
            <person name="Berlin A.M."/>
            <person name="Chapman S.B."/>
            <person name="Goldberg J."/>
            <person name="Griggs A."/>
            <person name="Gujja S."/>
            <person name="Hansen M."/>
            <person name="Howarth C."/>
            <person name="Imamovic A."/>
            <person name="Larimer J."/>
            <person name="McCowan C."/>
            <person name="Montmayeur A."/>
            <person name="Murphy C."/>
            <person name="Neiman D."/>
            <person name="Pearson M."/>
            <person name="Priest M."/>
            <person name="Roberts A."/>
            <person name="Saif S."/>
            <person name="Shea T."/>
            <person name="Sisk P."/>
            <person name="Sykes S."/>
            <person name="Wortman J."/>
            <person name="Nusbaum C."/>
            <person name="Birren B."/>
        </authorList>
    </citation>
    <scope>NUCLEOTIDE SEQUENCE [LARGE SCALE GENOMIC DNA]</scope>
    <source>
        <strain evidence="3">CBS 100218</strain>
    </source>
</reference>
<dbReference type="EMBL" id="JH767580">
    <property type="protein sequence ID" value="EON66485.1"/>
    <property type="molecule type" value="Genomic_DNA"/>
</dbReference>
<dbReference type="eggNOG" id="ENOG502SCBF">
    <property type="taxonomic scope" value="Eukaryota"/>
</dbReference>
<dbReference type="GeneID" id="19902894"/>
<dbReference type="Pfam" id="PF26639">
    <property type="entry name" value="Het-6_barrel"/>
    <property type="match status" value="1"/>
</dbReference>
<dbReference type="AlphaFoldDB" id="R7YX30"/>